<dbReference type="SUPFAM" id="SSF55486">
    <property type="entry name" value="Metalloproteases ('zincins'), catalytic domain"/>
    <property type="match status" value="1"/>
</dbReference>
<name>A0A443RWB0_9ACAR</name>
<dbReference type="PANTHER" id="PTHR11733">
    <property type="entry name" value="ZINC METALLOPROTEASE FAMILY M13 NEPRILYSIN-RELATED"/>
    <property type="match status" value="1"/>
</dbReference>
<dbReference type="GO" id="GO:0004222">
    <property type="term" value="F:metalloendopeptidase activity"/>
    <property type="evidence" value="ECO:0007669"/>
    <property type="project" value="InterPro"/>
</dbReference>
<dbReference type="InterPro" id="IPR000718">
    <property type="entry name" value="Peptidase_M13"/>
</dbReference>
<dbReference type="Pfam" id="PF05649">
    <property type="entry name" value="Peptidase_M13_N"/>
    <property type="match status" value="1"/>
</dbReference>
<proteinExistence type="inferred from homology"/>
<gene>
    <name evidence="3" type="ORF">B4U80_14393</name>
</gene>
<keyword evidence="4" id="KW-1185">Reference proteome</keyword>
<dbReference type="GO" id="GO:0016485">
    <property type="term" value="P:protein processing"/>
    <property type="evidence" value="ECO:0007669"/>
    <property type="project" value="TreeGrafter"/>
</dbReference>
<comment type="similarity">
    <text evidence="1">Belongs to the peptidase M13 family.</text>
</comment>
<protein>
    <submittedName>
        <fullName evidence="3">Membrane metallo-endopeptidase-like protein 1-like protein</fullName>
    </submittedName>
</protein>
<reference evidence="3 4" key="1">
    <citation type="journal article" date="2018" name="Gigascience">
        <title>Genomes of trombidid mites reveal novel predicted allergens and laterally-transferred genes associated with secondary metabolism.</title>
        <authorList>
            <person name="Dong X."/>
            <person name="Chaisiri K."/>
            <person name="Xia D."/>
            <person name="Armstrong S.D."/>
            <person name="Fang Y."/>
            <person name="Donnelly M.J."/>
            <person name="Kadowaki T."/>
            <person name="McGarry J.W."/>
            <person name="Darby A.C."/>
            <person name="Makepeace B.L."/>
        </authorList>
    </citation>
    <scope>NUCLEOTIDE SEQUENCE [LARGE SCALE GENOMIC DNA]</scope>
    <source>
        <strain evidence="3">UoL-UT</strain>
    </source>
</reference>
<organism evidence="3 4">
    <name type="scientific">Leptotrombidium deliense</name>
    <dbReference type="NCBI Taxonomy" id="299467"/>
    <lineage>
        <taxon>Eukaryota</taxon>
        <taxon>Metazoa</taxon>
        <taxon>Ecdysozoa</taxon>
        <taxon>Arthropoda</taxon>
        <taxon>Chelicerata</taxon>
        <taxon>Arachnida</taxon>
        <taxon>Acari</taxon>
        <taxon>Acariformes</taxon>
        <taxon>Trombidiformes</taxon>
        <taxon>Prostigmata</taxon>
        <taxon>Anystina</taxon>
        <taxon>Parasitengona</taxon>
        <taxon>Trombiculoidea</taxon>
        <taxon>Trombiculidae</taxon>
        <taxon>Leptotrombidium</taxon>
    </lineage>
</organism>
<dbReference type="STRING" id="299467.A0A443RWB0"/>
<dbReference type="EMBL" id="NCKV01023956">
    <property type="protein sequence ID" value="RWS19656.1"/>
    <property type="molecule type" value="Genomic_DNA"/>
</dbReference>
<comment type="caution">
    <text evidence="3">The sequence shown here is derived from an EMBL/GenBank/DDBJ whole genome shotgun (WGS) entry which is preliminary data.</text>
</comment>
<accession>A0A443RWB0</accession>
<dbReference type="PROSITE" id="PS51885">
    <property type="entry name" value="NEPRILYSIN"/>
    <property type="match status" value="1"/>
</dbReference>
<sequence>LNQVSLALPDRKYYIEGFKNSAYQAYFKLMVDCAKKMGATDENANSDMKEVLELETQLAQITVPEEEMRDADSQYNLINKKSLVQKYENLQLNNLIDYLSGNTFSDAEELNVAVPPYLDRLNDLIPKTKKRTLANYIIWRVVLESLPHLSQDWRDLYFQFTQTLDGSKSDVPRSQFCLLRVSANFDIALSSLYILKNVRLNNKIQQEASIIVNEVIKTAKQELRKIEWMQDSTKQQAIEKLNQLISITAYPKEYLNTKKVDKQYAEV</sequence>
<dbReference type="GO" id="GO:0005886">
    <property type="term" value="C:plasma membrane"/>
    <property type="evidence" value="ECO:0007669"/>
    <property type="project" value="TreeGrafter"/>
</dbReference>
<evidence type="ECO:0000256" key="1">
    <source>
        <dbReference type="ARBA" id="ARBA00007357"/>
    </source>
</evidence>
<evidence type="ECO:0000313" key="4">
    <source>
        <dbReference type="Proteomes" id="UP000288716"/>
    </source>
</evidence>
<feature type="domain" description="Peptidase M13 N-terminal" evidence="2">
    <location>
        <begin position="2"/>
        <end position="251"/>
    </location>
</feature>
<dbReference type="InterPro" id="IPR008753">
    <property type="entry name" value="Peptidase_M13_N"/>
</dbReference>
<evidence type="ECO:0000313" key="3">
    <source>
        <dbReference type="EMBL" id="RWS19656.1"/>
    </source>
</evidence>
<dbReference type="Proteomes" id="UP000288716">
    <property type="component" value="Unassembled WGS sequence"/>
</dbReference>
<dbReference type="AlphaFoldDB" id="A0A443RWB0"/>
<dbReference type="Gene3D" id="1.10.1380.10">
    <property type="entry name" value="Neutral endopeptidase , domain2"/>
    <property type="match status" value="1"/>
</dbReference>
<dbReference type="VEuPathDB" id="VectorBase:LDEU012384"/>
<dbReference type="PANTHER" id="PTHR11733:SF133">
    <property type="entry name" value="PHOSPHATE-REGULATING NEUTRAL ENDOPEPTIDASE PHEX"/>
    <property type="match status" value="1"/>
</dbReference>
<evidence type="ECO:0000259" key="2">
    <source>
        <dbReference type="Pfam" id="PF05649"/>
    </source>
</evidence>
<feature type="non-terminal residue" evidence="3">
    <location>
        <position position="1"/>
    </location>
</feature>
<dbReference type="InterPro" id="IPR042089">
    <property type="entry name" value="Peptidase_M13_dom_2"/>
</dbReference>
<dbReference type="OrthoDB" id="6475849at2759"/>